<feature type="compositionally biased region" description="Basic and acidic residues" evidence="1">
    <location>
        <begin position="821"/>
        <end position="835"/>
    </location>
</feature>
<feature type="region of interest" description="Disordered" evidence="1">
    <location>
        <begin position="214"/>
        <end position="244"/>
    </location>
</feature>
<feature type="region of interest" description="Disordered" evidence="1">
    <location>
        <begin position="939"/>
        <end position="976"/>
    </location>
</feature>
<feature type="compositionally biased region" description="Low complexity" evidence="1">
    <location>
        <begin position="1258"/>
        <end position="1270"/>
    </location>
</feature>
<evidence type="ECO:0000313" key="2">
    <source>
        <dbReference type="EMBL" id="KAB0794395.1"/>
    </source>
</evidence>
<feature type="region of interest" description="Disordered" evidence="1">
    <location>
        <begin position="102"/>
        <end position="121"/>
    </location>
</feature>
<feature type="region of interest" description="Disordered" evidence="1">
    <location>
        <begin position="131"/>
        <end position="167"/>
    </location>
</feature>
<organism evidence="2 3">
    <name type="scientific">Photinus pyralis</name>
    <name type="common">Common eastern firefly</name>
    <name type="synonym">Lampyris pyralis</name>
    <dbReference type="NCBI Taxonomy" id="7054"/>
    <lineage>
        <taxon>Eukaryota</taxon>
        <taxon>Metazoa</taxon>
        <taxon>Ecdysozoa</taxon>
        <taxon>Arthropoda</taxon>
        <taxon>Hexapoda</taxon>
        <taxon>Insecta</taxon>
        <taxon>Pterygota</taxon>
        <taxon>Neoptera</taxon>
        <taxon>Endopterygota</taxon>
        <taxon>Coleoptera</taxon>
        <taxon>Polyphaga</taxon>
        <taxon>Elateriformia</taxon>
        <taxon>Elateroidea</taxon>
        <taxon>Lampyridae</taxon>
        <taxon>Lampyrinae</taxon>
        <taxon>Photinus</taxon>
    </lineage>
</organism>
<feature type="compositionally biased region" description="Polar residues" evidence="1">
    <location>
        <begin position="783"/>
        <end position="792"/>
    </location>
</feature>
<dbReference type="EMBL" id="VVIM01000008">
    <property type="protein sequence ID" value="KAB0794395.1"/>
    <property type="molecule type" value="Genomic_DNA"/>
</dbReference>
<evidence type="ECO:0000313" key="3">
    <source>
        <dbReference type="Proteomes" id="UP000327044"/>
    </source>
</evidence>
<feature type="region of interest" description="Disordered" evidence="1">
    <location>
        <begin position="1222"/>
        <end position="1270"/>
    </location>
</feature>
<dbReference type="OrthoDB" id="6769536at2759"/>
<feature type="compositionally biased region" description="Low complexity" evidence="1">
    <location>
        <begin position="1036"/>
        <end position="1047"/>
    </location>
</feature>
<accession>A0A5N4AAN8</accession>
<proteinExistence type="predicted"/>
<reference evidence="2 3" key="1">
    <citation type="journal article" date="2018" name="Elife">
        <title>Firefly genomes illuminate parallel origins of bioluminescence in beetles.</title>
        <authorList>
            <person name="Fallon T.R."/>
            <person name="Lower S.E."/>
            <person name="Chang C.H."/>
            <person name="Bessho-Uehara M."/>
            <person name="Martin G.J."/>
            <person name="Bewick A.J."/>
            <person name="Behringer M."/>
            <person name="Debat H.J."/>
            <person name="Wong I."/>
            <person name="Day J.C."/>
            <person name="Suvorov A."/>
            <person name="Silva C.J."/>
            <person name="Stanger-Hall K.F."/>
            <person name="Hall D.W."/>
            <person name="Schmitz R.J."/>
            <person name="Nelson D.R."/>
            <person name="Lewis S.M."/>
            <person name="Shigenobu S."/>
            <person name="Bybee S.M."/>
            <person name="Larracuente A.M."/>
            <person name="Oba Y."/>
            <person name="Weng J.K."/>
        </authorList>
    </citation>
    <scope>NUCLEOTIDE SEQUENCE [LARGE SCALE GENOMIC DNA]</scope>
    <source>
        <strain evidence="2">1611_PpyrPB1</strain>
        <tissue evidence="2">Whole body</tissue>
    </source>
</reference>
<feature type="compositionally biased region" description="Basic and acidic residues" evidence="1">
    <location>
        <begin position="1229"/>
        <end position="1239"/>
    </location>
</feature>
<sequence length="2024" mass="226365">MTTQNVHIRKLNVVHTDNLKNKLKSRADENSKASDRQFAGDHARIQVQGKVIENIIERVKNNPISSRLALRDHEHNVTKQTDRQNCKRVNSQSCNDAVINMNEISKPSQPPKLHNPNAKDTEGDYEIFSIKSRGHSKPYSPKATTSKLVQTSSSKLKHRKESKSKQIEELKSQLQAIVSQKDKGKKEIYIITGSHAPFKLDSSSNEDANNYLPLEYKSEGHDPNSKLRKDSETQNVNRLDGKKPQEEVNVLSMLNRGDLESRGVSSGGVACISTASQTRRRKIPLTSSEYINLSEPRRKEKDFPKVISTKLRSKEHRCKRSDSAIGEKQRCVDESGRKHKRAKHRESRRILGVLSGNEVYKKRNRMLDDIETAYLKHKHVLPKEAAEALERNIQKWKAMNTEIYKSSEQHSHVLDLEKVLRKNRTNEENTKSPHAINKPNDLILMNAIVTGMSDVNCKKDTMHINKIPKFVRLEGIQEQAVATGSASNNGEGQHLIIPNDVVCVCPDQEMRLEVSFSHLNVKPVVKVRSSLESQLNSPNTLLPASRSPIDNFIADSELKCLRPNQQISLVSGGLSFNVDGVEPPKKQKSHIPSAYVPKKNNFSGFKKLESVTLPIMEVRNINAPDCNNPLKSSSKPCRSSRAQTRKKESQKVRKSSKSSASSSESTLQLTHILDEHADTSCAPESRNQDELRHLFKSDQDAIAALKYLPPKRREVQDPPKARRSRKLRKTVVSVFEIKPTQLVSSVISVGGNERASKETELLFKSSDGEASSSNMRGEISKLSLSDSFQSNGKVRKGNDGINAGVRSPMGKSQNTGKMKRDRPATSRENAKERRISCPSEMWGSKRPLSLSGVSTSSGVSLNSENDHLETNGPMAAEHITLPVEITSTALTKITEETVSQDTFESSDLSIAATKSAGGKIQKRNCGEICSELNVSGREKGKYKSKDISPPSTSHSNQPLTAIDGRDNKKPKGTGVPILTNVAENKAKYSMSGARSLQDEEIRRLTETVKNSILNEIQAMNMANMNNLMQLILKTKSSNSRSGSSLKLAQSTTSERQTNGNRNVIREGKKPQCEIKNPFNAHQQVVIVHSCSTTQESNLINTKRVPSAVSLGNTSTRYQRSCSKIPKSIRNPIIRSGSAVRSPRISNNERLCSKSVTSDTKTSLTSGFKETSTAKLAKDGKSLSKFEKRKLYDDALRLKCAKPKKDDVPVAIFHHQGVNSVSNLSISPENMDKNDGDLGFDHQAQMQPQKRAEDDENVKPSISKQSSQPQVPLEVTEVTKSDERENIYQTFTVMASHPNLTEVFKEKLEKSSFSGSRPIVGKESFHYPLKKVESLFHYNRRKTKIDDWENSLDINSSLKKLSRDLLDARKYKPLDCILPNNNLCNMYSQSASSIESSKNKCYRSRNNAAYTKCNGRERSTGIQRNDFTIQFPTKLEKKQRGNYLIFKIDQNLQKRAASATSESYKMFMNNRDTSNTGASLIVRSKESFLVKAAPLSESGYGSVNDKEDRHTSSASDIQSKPSVSTILSATNNRVDHHRDIDKFPGKEIHFDEKSSQTDCKHRDKSEREQRKILRYIQSSYTLKDLILSDSSFHASVADFVEQRVSEDHIRPIIEKSLHDFLSRMEVRKGLRPDTLKCCETDSLQIINAPSISDSITPDPTNKVIQPVTSKSDTLSDPAKLSPAIESVLISKSPIRVFLNLTETNHDFKVLEKDQAEGCEVEKEDRNKRLETGKQSCHRLGGLDPSERASLDMFGKVLQLYEKQEQMVEDFFTSVDLVPSQFDSADGSNTSLSRHKSRSSILSVLKSKMSRVFKIREKQNNVSRVLTATGDGIKEVENYSVSIRKPLSELCTAAGNCSDEEFESQLPSIIANAKAWIEEVNSVHGILAQLLQCKHALKTTQYFVPLLEAVANNRVTSLIQLHALLKMLESVEVGSIPDSEQRGRLQKRFGSIHHTAETEAKLQEKVLGNKALMLLKILAIKFEAVEEHHAIKISRCIGRGLIANELGLEAAMAYFAKMHIFKDFQN</sequence>
<feature type="compositionally biased region" description="Polar residues" evidence="1">
    <location>
        <begin position="629"/>
        <end position="642"/>
    </location>
</feature>
<feature type="compositionally biased region" description="Polar residues" evidence="1">
    <location>
        <begin position="1511"/>
        <end position="1520"/>
    </location>
</feature>
<evidence type="ECO:0000256" key="1">
    <source>
        <dbReference type="SAM" id="MobiDB-lite"/>
    </source>
</evidence>
<dbReference type="Proteomes" id="UP000327044">
    <property type="component" value="Unassembled WGS sequence"/>
</dbReference>
<feature type="region of interest" description="Disordered" evidence="1">
    <location>
        <begin position="622"/>
        <end position="667"/>
    </location>
</feature>
<feature type="region of interest" description="Disordered" evidence="1">
    <location>
        <begin position="1498"/>
        <end position="1520"/>
    </location>
</feature>
<feature type="compositionally biased region" description="Low complexity" evidence="1">
    <location>
        <begin position="848"/>
        <end position="862"/>
    </location>
</feature>
<feature type="region of interest" description="Disordered" evidence="1">
    <location>
        <begin position="783"/>
        <end position="862"/>
    </location>
</feature>
<dbReference type="InParanoid" id="A0A5N4AAN8"/>
<gene>
    <name evidence="2" type="ORF">PPYR_11234</name>
</gene>
<feature type="compositionally biased region" description="Basic and acidic residues" evidence="1">
    <location>
        <begin position="216"/>
        <end position="232"/>
    </location>
</feature>
<name>A0A5N4AAN8_PHOPY</name>
<feature type="compositionally biased region" description="Polar residues" evidence="1">
    <location>
        <begin position="949"/>
        <end position="959"/>
    </location>
</feature>
<protein>
    <submittedName>
        <fullName evidence="2">Uncharacterized protein</fullName>
    </submittedName>
</protein>
<feature type="compositionally biased region" description="Polar residues" evidence="1">
    <location>
        <begin position="142"/>
        <end position="154"/>
    </location>
</feature>
<feature type="region of interest" description="Disordered" evidence="1">
    <location>
        <begin position="1036"/>
        <end position="1061"/>
    </location>
</feature>
<comment type="caution">
    <text evidence="2">The sequence shown here is derived from an EMBL/GenBank/DDBJ whole genome shotgun (WGS) entry which is preliminary data.</text>
</comment>
<feature type="compositionally biased region" description="Polar residues" evidence="1">
    <location>
        <begin position="1048"/>
        <end position="1061"/>
    </location>
</feature>
<keyword evidence="3" id="KW-1185">Reference proteome</keyword>